<dbReference type="GO" id="GO:0097711">
    <property type="term" value="P:ciliary basal body-plasma membrane docking"/>
    <property type="evidence" value="ECO:0007669"/>
    <property type="project" value="TreeGrafter"/>
</dbReference>
<evidence type="ECO:0000256" key="1">
    <source>
        <dbReference type="ARBA" id="ARBA00004120"/>
    </source>
</evidence>
<dbReference type="EMBL" id="HACG01011778">
    <property type="protein sequence ID" value="CEK58643.1"/>
    <property type="molecule type" value="Transcribed_RNA"/>
</dbReference>
<evidence type="ECO:0000256" key="4">
    <source>
        <dbReference type="ARBA" id="ARBA00022794"/>
    </source>
</evidence>
<feature type="non-terminal residue" evidence="9">
    <location>
        <position position="109"/>
    </location>
</feature>
<keyword evidence="3" id="KW-0963">Cytoplasm</keyword>
<keyword evidence="4" id="KW-0970">Cilium biogenesis/degradation</keyword>
<dbReference type="GO" id="GO:0035869">
    <property type="term" value="C:ciliary transition zone"/>
    <property type="evidence" value="ECO:0007669"/>
    <property type="project" value="TreeGrafter"/>
</dbReference>
<keyword evidence="7" id="KW-0966">Cell projection</keyword>
<reference evidence="9" key="1">
    <citation type="submission" date="2014-12" db="EMBL/GenBank/DDBJ databases">
        <title>Insight into the proteome of Arion vulgaris.</title>
        <authorList>
            <person name="Aradska J."/>
            <person name="Bulat T."/>
            <person name="Smidak R."/>
            <person name="Sarate P."/>
            <person name="Gangsoo J."/>
            <person name="Sialana F."/>
            <person name="Bilban M."/>
            <person name="Lubec G."/>
        </authorList>
    </citation>
    <scope>NUCLEOTIDE SEQUENCE</scope>
    <source>
        <tissue evidence="9">Skin</tissue>
    </source>
</reference>
<name>A0A0B6YQY4_9EUPU</name>
<dbReference type="PANTHER" id="PTHR18879">
    <property type="entry name" value="CENTROSOMAL PROTEIN OF 290 KDA"/>
    <property type="match status" value="1"/>
</dbReference>
<keyword evidence="5 8" id="KW-0175">Coiled coil</keyword>
<evidence type="ECO:0000256" key="3">
    <source>
        <dbReference type="ARBA" id="ARBA00022490"/>
    </source>
</evidence>
<evidence type="ECO:0000256" key="8">
    <source>
        <dbReference type="SAM" id="Coils"/>
    </source>
</evidence>
<feature type="non-terminal residue" evidence="9">
    <location>
        <position position="1"/>
    </location>
</feature>
<gene>
    <name evidence="9" type="primary">ORF33761</name>
</gene>
<dbReference type="InterPro" id="IPR026201">
    <property type="entry name" value="Cep290"/>
</dbReference>
<evidence type="ECO:0000256" key="7">
    <source>
        <dbReference type="ARBA" id="ARBA00023273"/>
    </source>
</evidence>
<sequence>QISHEKECQSLRQQLLDFQAQSDDKTVIGKLHRHIVQLQVSEGSAMKRLEEAQSKVVKLESQVLRMEQRVDEKDENIYHARQEAHSKARYLRRSLQELRIQFAGAVPLS</sequence>
<proteinExistence type="predicted"/>
<comment type="subcellular location">
    <subcellularLocation>
        <location evidence="1">Cytoplasm</location>
        <location evidence="1">Cytoskeleton</location>
        <location evidence="1">Cilium basal body</location>
    </subcellularLocation>
    <subcellularLocation>
        <location evidence="2">Cytoplasm</location>
        <location evidence="2">Cytoskeleton</location>
        <location evidence="2">Microtubule organizing center</location>
        <location evidence="2">Centrosome</location>
    </subcellularLocation>
</comment>
<feature type="coiled-coil region" evidence="8">
    <location>
        <begin position="42"/>
        <end position="76"/>
    </location>
</feature>
<dbReference type="GO" id="GO:0034451">
    <property type="term" value="C:centriolar satellite"/>
    <property type="evidence" value="ECO:0007669"/>
    <property type="project" value="TreeGrafter"/>
</dbReference>
<dbReference type="GO" id="GO:1905349">
    <property type="term" value="P:ciliary transition zone assembly"/>
    <property type="evidence" value="ECO:0007669"/>
    <property type="project" value="TreeGrafter"/>
</dbReference>
<dbReference type="GO" id="GO:1905515">
    <property type="term" value="P:non-motile cilium assembly"/>
    <property type="evidence" value="ECO:0007669"/>
    <property type="project" value="TreeGrafter"/>
</dbReference>
<dbReference type="PANTHER" id="PTHR18879:SF20">
    <property type="entry name" value="CENTROSOMAL PROTEIN OF 290 KDA"/>
    <property type="match status" value="1"/>
</dbReference>
<organism evidence="9">
    <name type="scientific">Arion vulgaris</name>
    <dbReference type="NCBI Taxonomy" id="1028688"/>
    <lineage>
        <taxon>Eukaryota</taxon>
        <taxon>Metazoa</taxon>
        <taxon>Spiralia</taxon>
        <taxon>Lophotrochozoa</taxon>
        <taxon>Mollusca</taxon>
        <taxon>Gastropoda</taxon>
        <taxon>Heterobranchia</taxon>
        <taxon>Euthyneura</taxon>
        <taxon>Panpulmonata</taxon>
        <taxon>Eupulmonata</taxon>
        <taxon>Stylommatophora</taxon>
        <taxon>Helicina</taxon>
        <taxon>Arionoidea</taxon>
        <taxon>Arionidae</taxon>
        <taxon>Arion</taxon>
    </lineage>
</organism>
<accession>A0A0B6YQY4</accession>
<protein>
    <submittedName>
        <fullName evidence="9">Uncharacterized protein</fullName>
    </submittedName>
</protein>
<keyword evidence="6" id="KW-0206">Cytoskeleton</keyword>
<evidence type="ECO:0000313" key="9">
    <source>
        <dbReference type="EMBL" id="CEK58643.1"/>
    </source>
</evidence>
<evidence type="ECO:0000256" key="5">
    <source>
        <dbReference type="ARBA" id="ARBA00023054"/>
    </source>
</evidence>
<evidence type="ECO:0000256" key="6">
    <source>
        <dbReference type="ARBA" id="ARBA00023212"/>
    </source>
</evidence>
<dbReference type="AlphaFoldDB" id="A0A0B6YQY4"/>
<evidence type="ECO:0000256" key="2">
    <source>
        <dbReference type="ARBA" id="ARBA00004300"/>
    </source>
</evidence>